<protein>
    <submittedName>
        <fullName evidence="2">CLUMA_CG012388, isoform A</fullName>
    </submittedName>
</protein>
<evidence type="ECO:0000256" key="1">
    <source>
        <dbReference type="SAM" id="MobiDB-lite"/>
    </source>
</evidence>
<evidence type="ECO:0000313" key="2">
    <source>
        <dbReference type="EMBL" id="CRK98870.1"/>
    </source>
</evidence>
<feature type="compositionally biased region" description="Basic and acidic residues" evidence="1">
    <location>
        <begin position="1"/>
        <end position="27"/>
    </location>
</feature>
<dbReference type="AlphaFoldDB" id="A0A1J1IIH4"/>
<accession>A0A1J1IIH4</accession>
<reference evidence="2 3" key="1">
    <citation type="submission" date="2015-04" db="EMBL/GenBank/DDBJ databases">
        <authorList>
            <person name="Syromyatnikov M.Y."/>
            <person name="Popov V.N."/>
        </authorList>
    </citation>
    <scope>NUCLEOTIDE SEQUENCE [LARGE SCALE GENOMIC DNA]</scope>
</reference>
<gene>
    <name evidence="2" type="ORF">CLUMA_CG012388</name>
</gene>
<name>A0A1J1IIH4_9DIPT</name>
<keyword evidence="3" id="KW-1185">Reference proteome</keyword>
<sequence length="112" mass="12813">MAAEMEHYQEKGKDSKKAEKAPSRIDTRQTNIGIKSQFSQTIRQHIKATFIKNVSTFPDLERKVSLFKATEIQALSMGGENELRKQIMLNINDLKSFKNGCNDKLTISVNYF</sequence>
<dbReference type="EMBL" id="CVRI01000048">
    <property type="protein sequence ID" value="CRK98870.1"/>
    <property type="molecule type" value="Genomic_DNA"/>
</dbReference>
<evidence type="ECO:0000313" key="3">
    <source>
        <dbReference type="Proteomes" id="UP000183832"/>
    </source>
</evidence>
<organism evidence="2 3">
    <name type="scientific">Clunio marinus</name>
    <dbReference type="NCBI Taxonomy" id="568069"/>
    <lineage>
        <taxon>Eukaryota</taxon>
        <taxon>Metazoa</taxon>
        <taxon>Ecdysozoa</taxon>
        <taxon>Arthropoda</taxon>
        <taxon>Hexapoda</taxon>
        <taxon>Insecta</taxon>
        <taxon>Pterygota</taxon>
        <taxon>Neoptera</taxon>
        <taxon>Endopterygota</taxon>
        <taxon>Diptera</taxon>
        <taxon>Nematocera</taxon>
        <taxon>Chironomoidea</taxon>
        <taxon>Chironomidae</taxon>
        <taxon>Clunio</taxon>
    </lineage>
</organism>
<dbReference type="Proteomes" id="UP000183832">
    <property type="component" value="Unassembled WGS sequence"/>
</dbReference>
<feature type="region of interest" description="Disordered" evidence="1">
    <location>
        <begin position="1"/>
        <end position="30"/>
    </location>
</feature>
<proteinExistence type="predicted"/>